<reference evidence="12" key="1">
    <citation type="submission" date="2019-01" db="EMBL/GenBank/DDBJ databases">
        <title>Gri0909 isolated from a small marine red alga.</title>
        <authorList>
            <person name="Kim J."/>
            <person name="Jeong S.E."/>
            <person name="Jeon C.O."/>
        </authorList>
    </citation>
    <scope>NUCLEOTIDE SEQUENCE [LARGE SCALE GENOMIC DNA]</scope>
    <source>
        <strain evidence="12">Gri0909</strain>
    </source>
</reference>
<evidence type="ECO:0000256" key="5">
    <source>
        <dbReference type="ARBA" id="ARBA00022840"/>
    </source>
</evidence>
<feature type="binding site" evidence="9">
    <location>
        <begin position="213"/>
        <end position="218"/>
    </location>
    <ligand>
        <name>ATP</name>
        <dbReference type="ChEBI" id="CHEBI:30616"/>
    </ligand>
</feature>
<organism evidence="11 12">
    <name type="scientific">Hwanghaeella grinnelliae</name>
    <dbReference type="NCBI Taxonomy" id="2500179"/>
    <lineage>
        <taxon>Bacteria</taxon>
        <taxon>Pseudomonadati</taxon>
        <taxon>Pseudomonadota</taxon>
        <taxon>Alphaproteobacteria</taxon>
        <taxon>Rhodospirillales</taxon>
        <taxon>Rhodospirillaceae</taxon>
        <taxon>Hwanghaeella</taxon>
    </lineage>
</organism>
<dbReference type="InterPro" id="IPR029056">
    <property type="entry name" value="Ribokinase-like"/>
</dbReference>
<protein>
    <recommendedName>
        <fullName evidence="9">Ribokinase</fullName>
        <shortName evidence="9">RK</shortName>
        <ecNumber evidence="9">2.7.1.15</ecNumber>
    </recommendedName>
</protein>
<dbReference type="UniPathway" id="UPA00916">
    <property type="reaction ID" value="UER00889"/>
</dbReference>
<dbReference type="RefSeq" id="WP_127767844.1">
    <property type="nucleotide sequence ID" value="NZ_SADE01000004.1"/>
</dbReference>
<evidence type="ECO:0000256" key="6">
    <source>
        <dbReference type="ARBA" id="ARBA00022842"/>
    </source>
</evidence>
<dbReference type="InterPro" id="IPR011877">
    <property type="entry name" value="Ribokinase"/>
</dbReference>
<evidence type="ECO:0000259" key="10">
    <source>
        <dbReference type="Pfam" id="PF00294"/>
    </source>
</evidence>
<evidence type="ECO:0000313" key="12">
    <source>
        <dbReference type="Proteomes" id="UP000287447"/>
    </source>
</evidence>
<comment type="activity regulation">
    <text evidence="9">Activated by a monovalent cation that binds near, but not in, the active site. The most likely occupant of the site in vivo is potassium. Ion binding induces a conformational change that may alter substrate affinity.</text>
</comment>
<gene>
    <name evidence="9" type="primary">rbsK</name>
    <name evidence="11" type="ORF">EOI86_22005</name>
</gene>
<feature type="binding site" evidence="9">
    <location>
        <position position="178"/>
    </location>
    <ligand>
        <name>ATP</name>
        <dbReference type="ChEBI" id="CHEBI:30616"/>
    </ligand>
</feature>
<feature type="binding site" evidence="9">
    <location>
        <position position="239"/>
    </location>
    <ligand>
        <name>K(+)</name>
        <dbReference type="ChEBI" id="CHEBI:29103"/>
    </ligand>
</feature>
<feature type="active site" description="Proton acceptor" evidence="9">
    <location>
        <position position="245"/>
    </location>
</feature>
<feature type="binding site" evidence="9">
    <location>
        <position position="241"/>
    </location>
    <ligand>
        <name>K(+)</name>
        <dbReference type="ChEBI" id="CHEBI:29103"/>
    </ligand>
</feature>
<keyword evidence="4 9" id="KW-0418">Kinase</keyword>
<keyword evidence="9" id="KW-0963">Cytoplasm</keyword>
<comment type="subunit">
    <text evidence="9">Homodimer.</text>
</comment>
<name>A0A3S2VMG5_9PROT</name>
<keyword evidence="1 9" id="KW-0808">Transferase</keyword>
<dbReference type="PANTHER" id="PTHR10584">
    <property type="entry name" value="SUGAR KINASE"/>
    <property type="match status" value="1"/>
</dbReference>
<evidence type="ECO:0000256" key="8">
    <source>
        <dbReference type="ARBA" id="ARBA00023277"/>
    </source>
</evidence>
<keyword evidence="5 9" id="KW-0067">ATP-binding</keyword>
<comment type="function">
    <text evidence="9">Catalyzes the phosphorylation of ribose at O-5 in a reaction requiring ATP and magnesium. The resulting D-ribose-5-phosphate can then be used either for sythesis of nucleotides, histidine, and tryptophan, or as a component of the pentose phosphate pathway.</text>
</comment>
<comment type="pathway">
    <text evidence="9">Carbohydrate metabolism; D-ribose degradation; D-ribose 5-phosphate from beta-D-ribopyranose: step 2/2.</text>
</comment>
<evidence type="ECO:0000256" key="3">
    <source>
        <dbReference type="ARBA" id="ARBA00022741"/>
    </source>
</evidence>
<keyword evidence="8 9" id="KW-0119">Carbohydrate metabolism</keyword>
<dbReference type="PRINTS" id="PR00990">
    <property type="entry name" value="RIBOKINASE"/>
</dbReference>
<feature type="binding site" evidence="9">
    <location>
        <position position="276"/>
    </location>
    <ligand>
        <name>K(+)</name>
        <dbReference type="ChEBI" id="CHEBI:29103"/>
    </ligand>
</feature>
<evidence type="ECO:0000256" key="7">
    <source>
        <dbReference type="ARBA" id="ARBA00022958"/>
    </source>
</evidence>
<keyword evidence="2 9" id="KW-0479">Metal-binding</keyword>
<sequence>MITVYGSINLDVVSKMTHFPAAGETVLTPEALPSPGGKGANQAVAAARAGGAVYMVGAVGADGLSVIPLEAFREAGVDMRGVAVLPGETTAIASVMVDAAGENRIVVASNANGRAPALTADHLAPSGILLMQMEIPYRSNWDALAVSKKRGAKVILNLAPFGPVDKELLSQVDILVVNEGEAAALIRHLGMDAESTEEKAWALSALGPTVVITLGGAGYLCAGKAGLIVGKALNVEVIDTTGAGDAFCGCLAAALDGESMPLHEALRFAAAGASLACTKLGAQTAYASKDEIAARISAG</sequence>
<keyword evidence="7 9" id="KW-0630">Potassium</keyword>
<comment type="catalytic activity">
    <reaction evidence="9">
        <text>D-ribose + ATP = D-ribose 5-phosphate + ADP + H(+)</text>
        <dbReference type="Rhea" id="RHEA:13697"/>
        <dbReference type="ChEBI" id="CHEBI:15378"/>
        <dbReference type="ChEBI" id="CHEBI:30616"/>
        <dbReference type="ChEBI" id="CHEBI:47013"/>
        <dbReference type="ChEBI" id="CHEBI:78346"/>
        <dbReference type="ChEBI" id="CHEBI:456216"/>
        <dbReference type="EC" id="2.7.1.15"/>
    </reaction>
</comment>
<dbReference type="HAMAP" id="MF_01987">
    <property type="entry name" value="Ribokinase"/>
    <property type="match status" value="1"/>
</dbReference>
<feature type="binding site" evidence="9">
    <location>
        <begin position="244"/>
        <end position="245"/>
    </location>
    <ligand>
        <name>ATP</name>
        <dbReference type="ChEBI" id="CHEBI:30616"/>
    </ligand>
</feature>
<comment type="subcellular location">
    <subcellularLocation>
        <location evidence="9">Cytoplasm</location>
    </subcellularLocation>
</comment>
<dbReference type="AlphaFoldDB" id="A0A3S2VMG5"/>
<dbReference type="EMBL" id="SADE01000004">
    <property type="protein sequence ID" value="RVU33814.1"/>
    <property type="molecule type" value="Genomic_DNA"/>
</dbReference>
<dbReference type="PANTHER" id="PTHR10584:SF166">
    <property type="entry name" value="RIBOKINASE"/>
    <property type="match status" value="1"/>
</dbReference>
<evidence type="ECO:0000313" key="11">
    <source>
        <dbReference type="EMBL" id="RVU33814.1"/>
    </source>
</evidence>
<accession>A0A3S2VMG5</accession>
<feature type="binding site" evidence="9">
    <location>
        <begin position="9"/>
        <end position="11"/>
    </location>
    <ligand>
        <name>substrate</name>
    </ligand>
</feature>
<dbReference type="SUPFAM" id="SSF53613">
    <property type="entry name" value="Ribokinase-like"/>
    <property type="match status" value="1"/>
</dbReference>
<dbReference type="OrthoDB" id="9792663at2"/>
<comment type="caution">
    <text evidence="11">The sequence shown here is derived from an EMBL/GenBank/DDBJ whole genome shotgun (WGS) entry which is preliminary data.</text>
</comment>
<feature type="binding site" evidence="9">
    <location>
        <position position="245"/>
    </location>
    <ligand>
        <name>substrate</name>
    </ligand>
</feature>
<keyword evidence="3 9" id="KW-0547">Nucleotide-binding</keyword>
<dbReference type="GO" id="GO:0005524">
    <property type="term" value="F:ATP binding"/>
    <property type="evidence" value="ECO:0007669"/>
    <property type="project" value="UniProtKB-UniRule"/>
</dbReference>
<comment type="cofactor">
    <cofactor evidence="9">
        <name>Mg(2+)</name>
        <dbReference type="ChEBI" id="CHEBI:18420"/>
    </cofactor>
    <text evidence="9">Requires a divalent cation, most likely magnesium in vivo, as an electrophilic catalyst to aid phosphoryl group transfer. It is the chelate of the metal and the nucleotide that is the actual substrate.</text>
</comment>
<dbReference type="EC" id="2.7.1.15" evidence="9"/>
<dbReference type="Proteomes" id="UP000287447">
    <property type="component" value="Unassembled WGS sequence"/>
</dbReference>
<evidence type="ECO:0000256" key="2">
    <source>
        <dbReference type="ARBA" id="ARBA00022723"/>
    </source>
</evidence>
<comment type="similarity">
    <text evidence="9">Belongs to the carbohydrate kinase PfkB family. Ribokinase subfamily.</text>
</comment>
<dbReference type="InterPro" id="IPR002139">
    <property type="entry name" value="Ribo/fructo_kinase"/>
</dbReference>
<feature type="binding site" evidence="9">
    <location>
        <begin position="37"/>
        <end position="41"/>
    </location>
    <ligand>
        <name>substrate</name>
    </ligand>
</feature>
<dbReference type="InterPro" id="IPR011611">
    <property type="entry name" value="PfkB_dom"/>
</dbReference>
<dbReference type="Pfam" id="PF00294">
    <property type="entry name" value="PfkB"/>
    <property type="match status" value="1"/>
</dbReference>
<feature type="binding site" evidence="9">
    <location>
        <position position="281"/>
    </location>
    <ligand>
        <name>K(+)</name>
        <dbReference type="ChEBI" id="CHEBI:29103"/>
    </ligand>
</feature>
<dbReference type="Gene3D" id="3.40.1190.20">
    <property type="match status" value="1"/>
</dbReference>
<feature type="domain" description="Carbohydrate kinase PfkB" evidence="10">
    <location>
        <begin position="2"/>
        <end position="285"/>
    </location>
</feature>
<feature type="binding site" evidence="9">
    <location>
        <position position="279"/>
    </location>
    <ligand>
        <name>K(+)</name>
        <dbReference type="ChEBI" id="CHEBI:29103"/>
    </ligand>
</feature>
<feature type="binding site" evidence="9">
    <location>
        <position position="134"/>
    </location>
    <ligand>
        <name>substrate</name>
    </ligand>
</feature>
<keyword evidence="12" id="KW-1185">Reference proteome</keyword>
<dbReference type="GO" id="GO:0005829">
    <property type="term" value="C:cytosol"/>
    <property type="evidence" value="ECO:0007669"/>
    <property type="project" value="TreeGrafter"/>
</dbReference>
<dbReference type="GO" id="GO:0004747">
    <property type="term" value="F:ribokinase activity"/>
    <property type="evidence" value="ECO:0007669"/>
    <property type="project" value="UniProtKB-UniRule"/>
</dbReference>
<evidence type="ECO:0000256" key="4">
    <source>
        <dbReference type="ARBA" id="ARBA00022777"/>
    </source>
</evidence>
<dbReference type="GO" id="GO:0019303">
    <property type="term" value="P:D-ribose catabolic process"/>
    <property type="evidence" value="ECO:0007669"/>
    <property type="project" value="UniProtKB-UniRule"/>
</dbReference>
<dbReference type="CDD" id="cd01174">
    <property type="entry name" value="ribokinase"/>
    <property type="match status" value="1"/>
</dbReference>
<comment type="caution">
    <text evidence="9">Lacks conserved residue(s) required for the propagation of feature annotation.</text>
</comment>
<keyword evidence="6 9" id="KW-0460">Magnesium</keyword>
<evidence type="ECO:0000256" key="9">
    <source>
        <dbReference type="HAMAP-Rule" id="MF_01987"/>
    </source>
</evidence>
<dbReference type="GO" id="GO:0046872">
    <property type="term" value="F:metal ion binding"/>
    <property type="evidence" value="ECO:0007669"/>
    <property type="project" value="UniProtKB-KW"/>
</dbReference>
<proteinExistence type="inferred from homology"/>
<evidence type="ECO:0000256" key="1">
    <source>
        <dbReference type="ARBA" id="ARBA00022679"/>
    </source>
</evidence>